<feature type="binding site" evidence="4">
    <location>
        <begin position="4"/>
        <end position="9"/>
    </location>
    <ligand>
        <name>substrate</name>
    </ligand>
</feature>
<dbReference type="OrthoDB" id="2924818at2759"/>
<dbReference type="PANTHER" id="PTHR12935:SF0">
    <property type="entry name" value="GAMMA-GLUTAMYLCYCLOTRANSFERASE"/>
    <property type="match status" value="1"/>
</dbReference>
<keyword evidence="2" id="KW-0456">Lyase</keyword>
<dbReference type="InterPro" id="IPR036568">
    <property type="entry name" value="GGCT-like_sf"/>
</dbReference>
<dbReference type="GO" id="GO:0003839">
    <property type="term" value="F:gamma-glutamylcyclotransferase activity"/>
    <property type="evidence" value="ECO:0007669"/>
    <property type="project" value="UniProtKB-EC"/>
</dbReference>
<dbReference type="Gene3D" id="3.10.490.10">
    <property type="entry name" value="Gamma-glutamyl cyclotransferase-like"/>
    <property type="match status" value="1"/>
</dbReference>
<name>A0A9P4S217_9PEZI</name>
<dbReference type="AlphaFoldDB" id="A0A9P4S217"/>
<dbReference type="Pfam" id="PF06094">
    <property type="entry name" value="GGACT"/>
    <property type="match status" value="1"/>
</dbReference>
<dbReference type="SUPFAM" id="SSF110857">
    <property type="entry name" value="Gamma-glutamyl cyclotransferase-like"/>
    <property type="match status" value="1"/>
</dbReference>
<dbReference type="InterPro" id="IPR009288">
    <property type="entry name" value="AIG2-like_dom"/>
</dbReference>
<gene>
    <name evidence="6" type="ORF">M501DRAFT_903489</name>
</gene>
<evidence type="ECO:0000256" key="2">
    <source>
        <dbReference type="ARBA" id="ARBA00023239"/>
    </source>
</evidence>
<evidence type="ECO:0000256" key="4">
    <source>
        <dbReference type="PIRSR" id="PIRSR617939-2"/>
    </source>
</evidence>
<accession>A0A9P4S217</accession>
<evidence type="ECO:0000259" key="5">
    <source>
        <dbReference type="Pfam" id="PF06094"/>
    </source>
</evidence>
<sequence>QALYFAYGSNLSFSQMARRCPQSRFIGRARLRNHRFQINERGFANVVADPTAYVDGVCYRLVGSDEGLLDLAEGVPTAYQKVDVEIELFQAPPSLLGRDVANIVRYRRHRQPSVLQDSESWPRGTPATALVYLSNKYTSPGMPWDEYILRMEEGLREALRIGISKAYVDRDVRPWLVEGKGSRETPVKIGMSS</sequence>
<dbReference type="InterPro" id="IPR013024">
    <property type="entry name" value="GGCT-like"/>
</dbReference>
<dbReference type="PANTHER" id="PTHR12935">
    <property type="entry name" value="GAMMA-GLUTAMYLCYCLOTRANSFERASE"/>
    <property type="match status" value="1"/>
</dbReference>
<evidence type="ECO:0000313" key="6">
    <source>
        <dbReference type="EMBL" id="KAF2834145.1"/>
    </source>
</evidence>
<organism evidence="6 7">
    <name type="scientific">Patellaria atrata CBS 101060</name>
    <dbReference type="NCBI Taxonomy" id="1346257"/>
    <lineage>
        <taxon>Eukaryota</taxon>
        <taxon>Fungi</taxon>
        <taxon>Dikarya</taxon>
        <taxon>Ascomycota</taxon>
        <taxon>Pezizomycotina</taxon>
        <taxon>Dothideomycetes</taxon>
        <taxon>Dothideomycetes incertae sedis</taxon>
        <taxon>Patellariales</taxon>
        <taxon>Patellariaceae</taxon>
        <taxon>Patellaria</taxon>
    </lineage>
</organism>
<reference evidence="6" key="1">
    <citation type="journal article" date="2020" name="Stud. Mycol.">
        <title>101 Dothideomycetes genomes: a test case for predicting lifestyles and emergence of pathogens.</title>
        <authorList>
            <person name="Haridas S."/>
            <person name="Albert R."/>
            <person name="Binder M."/>
            <person name="Bloem J."/>
            <person name="Labutti K."/>
            <person name="Salamov A."/>
            <person name="Andreopoulos B."/>
            <person name="Baker S."/>
            <person name="Barry K."/>
            <person name="Bills G."/>
            <person name="Bluhm B."/>
            <person name="Cannon C."/>
            <person name="Castanera R."/>
            <person name="Culley D."/>
            <person name="Daum C."/>
            <person name="Ezra D."/>
            <person name="Gonzalez J."/>
            <person name="Henrissat B."/>
            <person name="Kuo A."/>
            <person name="Liang C."/>
            <person name="Lipzen A."/>
            <person name="Lutzoni F."/>
            <person name="Magnuson J."/>
            <person name="Mondo S."/>
            <person name="Nolan M."/>
            <person name="Ohm R."/>
            <person name="Pangilinan J."/>
            <person name="Park H.-J."/>
            <person name="Ramirez L."/>
            <person name="Alfaro M."/>
            <person name="Sun H."/>
            <person name="Tritt A."/>
            <person name="Yoshinaga Y."/>
            <person name="Zwiers L.-H."/>
            <person name="Turgeon B."/>
            <person name="Goodwin S."/>
            <person name="Spatafora J."/>
            <person name="Crous P."/>
            <person name="Grigoriev I."/>
        </authorList>
    </citation>
    <scope>NUCLEOTIDE SEQUENCE</scope>
    <source>
        <strain evidence="6">CBS 101060</strain>
    </source>
</reference>
<dbReference type="EC" id="4.3.2.9" evidence="1"/>
<feature type="non-terminal residue" evidence="6">
    <location>
        <position position="193"/>
    </location>
</feature>
<feature type="non-terminal residue" evidence="6">
    <location>
        <position position="1"/>
    </location>
</feature>
<dbReference type="CDD" id="cd06661">
    <property type="entry name" value="GGCT_like"/>
    <property type="match status" value="1"/>
</dbReference>
<evidence type="ECO:0000256" key="1">
    <source>
        <dbReference type="ARBA" id="ARBA00012346"/>
    </source>
</evidence>
<comment type="caution">
    <text evidence="6">The sequence shown here is derived from an EMBL/GenBank/DDBJ whole genome shotgun (WGS) entry which is preliminary data.</text>
</comment>
<protein>
    <recommendedName>
        <fullName evidence="1">gamma-glutamylcyclotransferase</fullName>
        <ecNumber evidence="1">4.3.2.9</ecNumber>
    </recommendedName>
</protein>
<evidence type="ECO:0000313" key="7">
    <source>
        <dbReference type="Proteomes" id="UP000799429"/>
    </source>
</evidence>
<dbReference type="Proteomes" id="UP000799429">
    <property type="component" value="Unassembled WGS sequence"/>
</dbReference>
<dbReference type="InterPro" id="IPR017939">
    <property type="entry name" value="G-Glutamylcylcotransferase"/>
</dbReference>
<feature type="active site" description="Proton acceptor" evidence="3">
    <location>
        <position position="73"/>
    </location>
</feature>
<dbReference type="EMBL" id="MU006129">
    <property type="protein sequence ID" value="KAF2834145.1"/>
    <property type="molecule type" value="Genomic_DNA"/>
</dbReference>
<proteinExistence type="predicted"/>
<feature type="domain" description="Gamma-glutamylcyclotransferase AIG2-like" evidence="5">
    <location>
        <begin position="4"/>
        <end position="90"/>
    </location>
</feature>
<evidence type="ECO:0000256" key="3">
    <source>
        <dbReference type="PIRSR" id="PIRSR617939-1"/>
    </source>
</evidence>
<keyword evidence="7" id="KW-1185">Reference proteome</keyword>